<name>X1SHR1_9ZZZZ</name>
<dbReference type="AlphaFoldDB" id="X1SHR1"/>
<feature type="non-terminal residue" evidence="2">
    <location>
        <position position="1"/>
    </location>
</feature>
<gene>
    <name evidence="2" type="ORF">S12H4_16475</name>
</gene>
<evidence type="ECO:0000256" key="1">
    <source>
        <dbReference type="SAM" id="MobiDB-lite"/>
    </source>
</evidence>
<evidence type="ECO:0000313" key="2">
    <source>
        <dbReference type="EMBL" id="GAI78691.1"/>
    </source>
</evidence>
<dbReference type="EMBL" id="BARW01007971">
    <property type="protein sequence ID" value="GAI78691.1"/>
    <property type="molecule type" value="Genomic_DNA"/>
</dbReference>
<proteinExistence type="predicted"/>
<organism evidence="2">
    <name type="scientific">marine sediment metagenome</name>
    <dbReference type="NCBI Taxonomy" id="412755"/>
    <lineage>
        <taxon>unclassified sequences</taxon>
        <taxon>metagenomes</taxon>
        <taxon>ecological metagenomes</taxon>
    </lineage>
</organism>
<comment type="caution">
    <text evidence="2">The sequence shown here is derived from an EMBL/GenBank/DDBJ whole genome shotgun (WGS) entry which is preliminary data.</text>
</comment>
<protein>
    <submittedName>
        <fullName evidence="2">Uncharacterized protein</fullName>
    </submittedName>
</protein>
<feature type="compositionally biased region" description="Basic residues" evidence="1">
    <location>
        <begin position="82"/>
        <end position="91"/>
    </location>
</feature>
<sequence>GPSKKRKSESIDAKQLDLIVKEIQERLPVLLDNAPMPKKIQKRFEKIDRNVDLLELSLDSSDDKSISTSKLHQMIKEEVRRASKKDKRVRSTRSSPAPKSEKTYLSKLTISLGMLAAIFLAR</sequence>
<reference evidence="2" key="1">
    <citation type="journal article" date="2014" name="Front. Microbiol.">
        <title>High frequency of phylogenetically diverse reductive dehalogenase-homologous genes in deep subseafloor sedimentary metagenomes.</title>
        <authorList>
            <person name="Kawai M."/>
            <person name="Futagami T."/>
            <person name="Toyoda A."/>
            <person name="Takaki Y."/>
            <person name="Nishi S."/>
            <person name="Hori S."/>
            <person name="Arai W."/>
            <person name="Tsubouchi T."/>
            <person name="Morono Y."/>
            <person name="Uchiyama I."/>
            <person name="Ito T."/>
            <person name="Fujiyama A."/>
            <person name="Inagaki F."/>
            <person name="Takami H."/>
        </authorList>
    </citation>
    <scope>NUCLEOTIDE SEQUENCE</scope>
    <source>
        <strain evidence="2">Expedition CK06-06</strain>
    </source>
</reference>
<feature type="region of interest" description="Disordered" evidence="1">
    <location>
        <begin position="78"/>
        <end position="102"/>
    </location>
</feature>
<accession>X1SHR1</accession>